<comment type="caution">
    <text evidence="3">The sequence shown here is derived from an EMBL/GenBank/DDBJ whole genome shotgun (WGS) entry which is preliminary data.</text>
</comment>
<organism evidence="3 4">
    <name type="scientific">Ambrosia artemisiifolia</name>
    <name type="common">Common ragweed</name>
    <dbReference type="NCBI Taxonomy" id="4212"/>
    <lineage>
        <taxon>Eukaryota</taxon>
        <taxon>Viridiplantae</taxon>
        <taxon>Streptophyta</taxon>
        <taxon>Embryophyta</taxon>
        <taxon>Tracheophyta</taxon>
        <taxon>Spermatophyta</taxon>
        <taxon>Magnoliopsida</taxon>
        <taxon>eudicotyledons</taxon>
        <taxon>Gunneridae</taxon>
        <taxon>Pentapetalae</taxon>
        <taxon>asterids</taxon>
        <taxon>campanulids</taxon>
        <taxon>Asterales</taxon>
        <taxon>Asteraceae</taxon>
        <taxon>Asteroideae</taxon>
        <taxon>Heliantheae alliance</taxon>
        <taxon>Heliantheae</taxon>
        <taxon>Ambrosia</taxon>
    </lineage>
</organism>
<keyword evidence="1" id="KW-0812">Transmembrane</keyword>
<dbReference type="SUPFAM" id="SSF56112">
    <property type="entry name" value="Protein kinase-like (PK-like)"/>
    <property type="match status" value="1"/>
</dbReference>
<dbReference type="PROSITE" id="PS00108">
    <property type="entry name" value="PROTEIN_KINASE_ST"/>
    <property type="match status" value="1"/>
</dbReference>
<dbReference type="InterPro" id="IPR000719">
    <property type="entry name" value="Prot_kinase_dom"/>
</dbReference>
<reference evidence="3" key="1">
    <citation type="submission" date="2022-06" db="EMBL/GenBank/DDBJ databases">
        <title>Uncovering the hologenomic basis of an extraordinary plant invasion.</title>
        <authorList>
            <person name="Bieker V.C."/>
            <person name="Martin M.D."/>
            <person name="Gilbert T."/>
            <person name="Hodgins K."/>
            <person name="Battlay P."/>
            <person name="Petersen B."/>
            <person name="Wilson J."/>
        </authorList>
    </citation>
    <scope>NUCLEOTIDE SEQUENCE</scope>
    <source>
        <strain evidence="3">AA19_3_7</strain>
        <tissue evidence="3">Leaf</tissue>
    </source>
</reference>
<dbReference type="Pfam" id="PF00069">
    <property type="entry name" value="Pkinase"/>
    <property type="match status" value="1"/>
</dbReference>
<keyword evidence="1" id="KW-0472">Membrane</keyword>
<sequence>MFVDVILFQTRGNWRWMLGIAGSLMYQLCTVVAFSHSHGILHRDLKPHNLLIITSGNQSQFQLLYRIWIKMSLISFRFVIFVIWRRLIQFT</sequence>
<dbReference type="EMBL" id="JAMZMK010006277">
    <property type="protein sequence ID" value="KAI7749796.1"/>
    <property type="molecule type" value="Genomic_DNA"/>
</dbReference>
<feature type="domain" description="Protein kinase" evidence="2">
    <location>
        <begin position="1"/>
        <end position="91"/>
    </location>
</feature>
<name>A0AAD5D0A8_AMBAR</name>
<dbReference type="Proteomes" id="UP001206925">
    <property type="component" value="Unassembled WGS sequence"/>
</dbReference>
<keyword evidence="4" id="KW-1185">Reference proteome</keyword>
<dbReference type="GO" id="GO:0005524">
    <property type="term" value="F:ATP binding"/>
    <property type="evidence" value="ECO:0007669"/>
    <property type="project" value="InterPro"/>
</dbReference>
<dbReference type="GO" id="GO:0004672">
    <property type="term" value="F:protein kinase activity"/>
    <property type="evidence" value="ECO:0007669"/>
    <property type="project" value="InterPro"/>
</dbReference>
<gene>
    <name evidence="3" type="ORF">M8C21_012154</name>
</gene>
<dbReference type="Gene3D" id="1.10.510.10">
    <property type="entry name" value="Transferase(Phosphotransferase) domain 1"/>
    <property type="match status" value="1"/>
</dbReference>
<dbReference type="InterPro" id="IPR011009">
    <property type="entry name" value="Kinase-like_dom_sf"/>
</dbReference>
<protein>
    <recommendedName>
        <fullName evidence="2">Protein kinase domain-containing protein</fullName>
    </recommendedName>
</protein>
<feature type="transmembrane region" description="Helical" evidence="1">
    <location>
        <begin position="20"/>
        <end position="42"/>
    </location>
</feature>
<evidence type="ECO:0000256" key="1">
    <source>
        <dbReference type="SAM" id="Phobius"/>
    </source>
</evidence>
<feature type="transmembrane region" description="Helical" evidence="1">
    <location>
        <begin position="63"/>
        <end position="84"/>
    </location>
</feature>
<dbReference type="PROSITE" id="PS50011">
    <property type="entry name" value="PROTEIN_KINASE_DOM"/>
    <property type="match status" value="1"/>
</dbReference>
<accession>A0AAD5D0A8</accession>
<dbReference type="AlphaFoldDB" id="A0AAD5D0A8"/>
<evidence type="ECO:0000313" key="3">
    <source>
        <dbReference type="EMBL" id="KAI7749796.1"/>
    </source>
</evidence>
<keyword evidence="1" id="KW-1133">Transmembrane helix</keyword>
<evidence type="ECO:0000259" key="2">
    <source>
        <dbReference type="PROSITE" id="PS50011"/>
    </source>
</evidence>
<proteinExistence type="predicted"/>
<dbReference type="InterPro" id="IPR008271">
    <property type="entry name" value="Ser/Thr_kinase_AS"/>
</dbReference>
<evidence type="ECO:0000313" key="4">
    <source>
        <dbReference type="Proteomes" id="UP001206925"/>
    </source>
</evidence>